<dbReference type="EMBL" id="JAQQWL010000001">
    <property type="protein sequence ID" value="KAK8091298.1"/>
    <property type="molecule type" value="Genomic_DNA"/>
</dbReference>
<dbReference type="GeneID" id="92085275"/>
<comment type="caution">
    <text evidence="2">The sequence shown here is derived from an EMBL/GenBank/DDBJ whole genome shotgun (WGS) entry which is preliminary data.</text>
</comment>
<organism evidence="2 3">
    <name type="scientific">Apiospora phragmitis</name>
    <dbReference type="NCBI Taxonomy" id="2905665"/>
    <lineage>
        <taxon>Eukaryota</taxon>
        <taxon>Fungi</taxon>
        <taxon>Dikarya</taxon>
        <taxon>Ascomycota</taxon>
        <taxon>Pezizomycotina</taxon>
        <taxon>Sordariomycetes</taxon>
        <taxon>Xylariomycetidae</taxon>
        <taxon>Amphisphaeriales</taxon>
        <taxon>Apiosporaceae</taxon>
        <taxon>Apiospora</taxon>
    </lineage>
</organism>
<feature type="compositionally biased region" description="Basic and acidic residues" evidence="1">
    <location>
        <begin position="101"/>
        <end position="110"/>
    </location>
</feature>
<keyword evidence="3" id="KW-1185">Reference proteome</keyword>
<evidence type="ECO:0000313" key="3">
    <source>
        <dbReference type="Proteomes" id="UP001480595"/>
    </source>
</evidence>
<gene>
    <name evidence="2" type="ORF">PG994_000803</name>
</gene>
<feature type="region of interest" description="Disordered" evidence="1">
    <location>
        <begin position="91"/>
        <end position="110"/>
    </location>
</feature>
<accession>A0ABR1X782</accession>
<name>A0ABR1X782_9PEZI</name>
<reference evidence="2 3" key="1">
    <citation type="submission" date="2023-01" db="EMBL/GenBank/DDBJ databases">
        <title>Analysis of 21 Apiospora genomes using comparative genomics revels a genus with tremendous synthesis potential of carbohydrate active enzymes and secondary metabolites.</title>
        <authorList>
            <person name="Sorensen T."/>
        </authorList>
    </citation>
    <scope>NUCLEOTIDE SEQUENCE [LARGE SCALE GENOMIC DNA]</scope>
    <source>
        <strain evidence="2 3">CBS 135458</strain>
    </source>
</reference>
<dbReference type="RefSeq" id="XP_066722844.1">
    <property type="nucleotide sequence ID" value="XM_066852212.1"/>
</dbReference>
<evidence type="ECO:0000313" key="2">
    <source>
        <dbReference type="EMBL" id="KAK8091298.1"/>
    </source>
</evidence>
<dbReference type="Proteomes" id="UP001480595">
    <property type="component" value="Unassembled WGS sequence"/>
</dbReference>
<sequence>MEKVLMPPLTQERVMAFKCFMFLYIWSTQHAVLYGAYKEELYRARVTEKSLNCLKQCETYAQLHEAIDGLVEEQLLGGSLQKKLEGRMMASGMGQGADGEGQERKEYGWQ</sequence>
<evidence type="ECO:0000256" key="1">
    <source>
        <dbReference type="SAM" id="MobiDB-lite"/>
    </source>
</evidence>
<protein>
    <submittedName>
        <fullName evidence="2">Uncharacterized protein</fullName>
    </submittedName>
</protein>
<proteinExistence type="predicted"/>